<dbReference type="Pfam" id="PF26129">
    <property type="entry name" value="Vwde"/>
    <property type="match status" value="1"/>
</dbReference>
<dbReference type="Proteomes" id="UP000472272">
    <property type="component" value="Chromosome 12"/>
</dbReference>
<dbReference type="RefSeq" id="XP_028607443.1">
    <property type="nucleotide sequence ID" value="XM_028751610.1"/>
</dbReference>
<feature type="disulfide bond" evidence="5">
    <location>
        <begin position="1757"/>
        <end position="1767"/>
    </location>
</feature>
<dbReference type="Gene3D" id="2.60.120.260">
    <property type="entry name" value="Galactose-binding domain-like"/>
    <property type="match status" value="1"/>
</dbReference>
<reference evidence="9 10" key="1">
    <citation type="journal article" date="2019" name="Proc. Natl. Acad. Sci. U.S.A.">
        <title>Regulatory changes in pterin and carotenoid genes underlie balanced color polymorphisms in the wall lizard.</title>
        <authorList>
            <person name="Andrade P."/>
            <person name="Pinho C."/>
            <person name="Perez I de Lanuza G."/>
            <person name="Afonso S."/>
            <person name="Brejcha J."/>
            <person name="Rubin C.J."/>
            <person name="Wallerman O."/>
            <person name="Pereira P."/>
            <person name="Sabatino S.J."/>
            <person name="Bellati A."/>
            <person name="Pellitteri-Rosa D."/>
            <person name="Bosakova Z."/>
            <person name="Bunikis I."/>
            <person name="Carretero M.A."/>
            <person name="Feiner N."/>
            <person name="Marsik P."/>
            <person name="Pauperio F."/>
            <person name="Salvi D."/>
            <person name="Soler L."/>
            <person name="While G.M."/>
            <person name="Uller T."/>
            <person name="Font E."/>
            <person name="Andersson L."/>
            <person name="Carneiro M."/>
        </authorList>
    </citation>
    <scope>NUCLEOTIDE SEQUENCE</scope>
</reference>
<dbReference type="GeneTree" id="ENSGT00940000160835"/>
<dbReference type="InterPro" id="IPR058727">
    <property type="entry name" value="Helical_Vwde"/>
</dbReference>
<dbReference type="InterPro" id="IPR009030">
    <property type="entry name" value="Growth_fac_rcpt_cys_sf"/>
</dbReference>
<feature type="disulfide bond" evidence="5">
    <location>
        <begin position="1775"/>
        <end position="1784"/>
    </location>
</feature>
<dbReference type="InterPro" id="IPR057885">
    <property type="entry name" value="Ig_VWDE"/>
</dbReference>
<evidence type="ECO:0000259" key="8">
    <source>
        <dbReference type="PROSITE" id="PS51233"/>
    </source>
</evidence>
<accession>A0A670JJ21</accession>
<feature type="disulfide bond" evidence="5">
    <location>
        <begin position="1821"/>
        <end position="1831"/>
    </location>
</feature>
<sequence length="1955" mass="212847">MANPVYAGETHSVRSTGLTGCDPNFTYLAAERPAGRGRARLSRDLGNCSSSSEKIAAEPERTNFAPSALGGGRPADRSQARSPSGLAEGRKRLVQSGRKERAMRSPSLPGNVLSLCAALVVCFEVARGQQALECHAGGHQILQSPYRSVDFDSSRLQHSAIQDLICDHSLPSGWYRFLIFDKQAEMPTKCVEMNHCGTQAPVWLSLRESESLPQPGEIKHLTACATWQFFFSTTEDCCLFRIPVSVRNCGDFFVYLLQPTQGCMGYCAEVTSGAELQACQTGERETTCSEKLPTSQLPLPLPPPPSTPEIVAVLLEGSIFLRCSFDVPTTNTSVGFLVAWSRLSPESIKEELKQETTVQAFSLLELDGVNLRLGDRIYCSSSTFFLEKPEMQSSLIESMEFFAGIKLHPEAFIISEDGKEYRLTIESKIPIPCPQASQLENDCKISLKLRTTEEGKAPQSLNVALSSCSVELLQYPCHNGTCGHASIHYTAVTDFTRNGERVTRIAAEPIVSDNFLWNGYMVESIQVTVKDLPSAYCYSFTDPHIITFDGRMYDNFKTGTFVLYRSTSRDFEVHVRQWDCGSLYYPASCNCGFVAQEGADIIAFDMCSGQLRDSQPHLSVKSRASADSGVRISESYSGRKVTISFSSGAFIRADVSEWGMSLTLRAPSLDYKHTLGLCGTFDGIVENDYHNVDGTEITGGADTYTSFINEWRISPGESLFDQIPDLSTPAKEIVFCNCNAGDVGEDQPANKLNSVFEAELSLPCRKNKQNAWLPSLIPGLDVTTEYIGSLDPIRGLRKRASVLEEVSSAVPSREGHSRNQRALQTATPERTALFLNSKTGFTTHKQAVWGRGADSYTDKFGSQWRRKRHSRPKRQHDYEYLSVFPSQSLSQTDLDGFSYFFPEDHMADPYQEPISSWPTPSGLTESDALDLCQETVANSSIVRACKALLGQWVSDVVDLCIKDLQLKDDLSWAKAGLALLENECEKRALEEVNYHTGEEDKRLSDDLLLALKCPNLCSGRGHCVEWGCACFQGFSSYDCSTSSDQVPEITELNNGGLCDVQQYDCTTVRVFGRGFMELPGPRCEINKLQYSDNKWVLGESLFTHATFHNTRTVDCQLPTEGHQNDGLDLVDGQPIAKWQIKISNDGFTYSNPKTVTLFDGACQICDPQSNGFCTLKEKTCNIDGLCYGEGDTNPTSPCLLCRPEISKLTWSIAENNQPPVFQNTQERLQTFYGEDFVYQFSATDAEGSAVAFLLNSGPPGASLSPAGLLIWKALSKKPELFTFFITDDCSAETQVAIEVSVKPCDCLNGGSCVTDTNFPPGSGKYLCICMPGFEGRHCQKDPDECKSRPCFPGVACFNTMDSYYCGPCPTGLYGDGKRCYAGIKPTSKAPSGHLTPEDGYNKIDSSERIGVGKNHGYRIASAHTDENVSGFLQLSTAEVPNTTDFPLNPTDVPRSFIPTEVANSSPPVSAAKTTVSSHVFISQSPALRKPVSSASPDYALGASTVNIHSGTAKEESAADAVGSASDTPLRNKTVFPEKTTVAREQIYSPLEASVTLSSKANVTLITSKELGGGSGHKFQRPFGKPKDSTLQPTFERFAVTLQRPGTDRKSGSASTASLLLTCAESPCFPGVPCEPSENGSFRCGRCPFGYYGDGIICRAICRHNCGENMECVAPNTCRCKPGYSGRSCQAALCRPECKNNGKCTKPNVCQCPPGFSGPICDEAHCEPPCQHGGTCLTRNLCTCPYGFVGPHCETMVCNRHCENGGECLAPDVCQCRVGWNGPTCSTAVCDPVCLNGGSCIKPNICLCPNGFFGAYCQNAICNPACKNGGHCMRNNVCACPGGYGGRRCEKSVCDPVCMNRGRCVGPNVCSCPSGWRGKRCNTPICLQKCRNGGECIGPSTCHCPPGWEGVQCQTPTCNRKCLYGGTCILPNVCACRPGYTGVTCAKKIQVQGRRA</sequence>
<name>A0A670JJ21_PODMU</name>
<feature type="disulfide bond" evidence="5">
    <location>
        <begin position="1329"/>
        <end position="1338"/>
    </location>
</feature>
<dbReference type="PROSITE" id="PS01187">
    <property type="entry name" value="EGF_CA"/>
    <property type="match status" value="1"/>
</dbReference>
<evidence type="ECO:0000313" key="10">
    <source>
        <dbReference type="Proteomes" id="UP000472272"/>
    </source>
</evidence>
<protein>
    <submittedName>
        <fullName evidence="9">von Willebrand factor D and EGF domains</fullName>
    </submittedName>
</protein>
<feature type="domain" description="EGF-like" evidence="7">
    <location>
        <begin position="1721"/>
        <end position="1753"/>
    </location>
</feature>
<evidence type="ECO:0000259" key="7">
    <source>
        <dbReference type="PROSITE" id="PS50026"/>
    </source>
</evidence>
<feature type="disulfide bond" evidence="5">
    <location>
        <begin position="1903"/>
        <end position="1912"/>
    </location>
</feature>
<feature type="disulfide bond" evidence="5">
    <location>
        <begin position="1725"/>
        <end position="1735"/>
    </location>
</feature>
<dbReference type="Pfam" id="PF25024">
    <property type="entry name" value="EGF_TEN"/>
    <property type="match status" value="1"/>
</dbReference>
<dbReference type="InterPro" id="IPR000742">
    <property type="entry name" value="EGF"/>
</dbReference>
<dbReference type="InterPro" id="IPR001846">
    <property type="entry name" value="VWF_type-D"/>
</dbReference>
<dbReference type="OMA" id="GNLCTCA"/>
<dbReference type="GO" id="GO:0005576">
    <property type="term" value="C:extracellular region"/>
    <property type="evidence" value="ECO:0007669"/>
    <property type="project" value="TreeGrafter"/>
</dbReference>
<evidence type="ECO:0000256" key="2">
    <source>
        <dbReference type="ARBA" id="ARBA00022729"/>
    </source>
</evidence>
<dbReference type="PROSITE" id="PS01186">
    <property type="entry name" value="EGF_2"/>
    <property type="match status" value="5"/>
</dbReference>
<feature type="region of interest" description="Disordered" evidence="6">
    <location>
        <begin position="34"/>
        <end position="105"/>
    </location>
</feature>
<dbReference type="FunFam" id="2.10.25.10:FF:000490">
    <property type="entry name" value="von Willebrand factor D and EGF domain-containing protein"/>
    <property type="match status" value="1"/>
</dbReference>
<dbReference type="FunFam" id="2.10.25.10:FF:000595">
    <property type="entry name" value="von Willebrand factor D and EGF domain-containing protein"/>
    <property type="match status" value="1"/>
</dbReference>
<dbReference type="FunFam" id="2.10.25.10:FF:000499">
    <property type="entry name" value="Predicted protein"/>
    <property type="match status" value="1"/>
</dbReference>
<dbReference type="PROSITE" id="PS50026">
    <property type="entry name" value="EGF_3"/>
    <property type="match status" value="6"/>
</dbReference>
<keyword evidence="10" id="KW-1185">Reference proteome</keyword>
<evidence type="ECO:0000256" key="1">
    <source>
        <dbReference type="ARBA" id="ARBA00022536"/>
    </source>
</evidence>
<reference evidence="9" key="2">
    <citation type="submission" date="2025-08" db="UniProtKB">
        <authorList>
            <consortium name="Ensembl"/>
        </authorList>
    </citation>
    <scope>IDENTIFICATION</scope>
</reference>
<feature type="disulfide bond" evidence="5">
    <location>
        <begin position="1839"/>
        <end position="1848"/>
    </location>
</feature>
<dbReference type="Pfam" id="PF00094">
    <property type="entry name" value="VWD"/>
    <property type="match status" value="1"/>
</dbReference>
<organism evidence="9 10">
    <name type="scientific">Podarcis muralis</name>
    <name type="common">Wall lizard</name>
    <name type="synonym">Lacerta muralis</name>
    <dbReference type="NCBI Taxonomy" id="64176"/>
    <lineage>
        <taxon>Eukaryota</taxon>
        <taxon>Metazoa</taxon>
        <taxon>Chordata</taxon>
        <taxon>Craniata</taxon>
        <taxon>Vertebrata</taxon>
        <taxon>Euteleostomi</taxon>
        <taxon>Lepidosauria</taxon>
        <taxon>Squamata</taxon>
        <taxon>Bifurcata</taxon>
        <taxon>Unidentata</taxon>
        <taxon>Episquamata</taxon>
        <taxon>Laterata</taxon>
        <taxon>Lacertibaenia</taxon>
        <taxon>Lacertidae</taxon>
        <taxon>Podarcis</taxon>
    </lineage>
</organism>
<dbReference type="SMART" id="SM00181">
    <property type="entry name" value="EGF"/>
    <property type="match status" value="13"/>
</dbReference>
<keyword evidence="1 5" id="KW-0245">EGF-like domain</keyword>
<dbReference type="InterPro" id="IPR050969">
    <property type="entry name" value="Dev_Signal_Modulators"/>
</dbReference>
<keyword evidence="2" id="KW-0732">Signal</keyword>
<comment type="caution">
    <text evidence="5">Lacks conserved residue(s) required for the propagation of feature annotation.</text>
</comment>
<dbReference type="GO" id="GO:0009986">
    <property type="term" value="C:cell surface"/>
    <property type="evidence" value="ECO:0007669"/>
    <property type="project" value="TreeGrafter"/>
</dbReference>
<dbReference type="SUPFAM" id="SSF57184">
    <property type="entry name" value="Growth factor receptor domain"/>
    <property type="match status" value="1"/>
</dbReference>
<feature type="disulfide bond" evidence="5">
    <location>
        <begin position="1917"/>
        <end position="1927"/>
    </location>
</feature>
<dbReference type="SMART" id="SM00216">
    <property type="entry name" value="VWD"/>
    <property type="match status" value="1"/>
</dbReference>
<evidence type="ECO:0000256" key="4">
    <source>
        <dbReference type="ARBA" id="ARBA00023157"/>
    </source>
</evidence>
<feature type="disulfide bond" evidence="5">
    <location>
        <begin position="1885"/>
        <end position="1895"/>
    </location>
</feature>
<dbReference type="PANTHER" id="PTHR14949">
    <property type="entry name" value="EGF-LIKE-DOMAIN, MULTIPLE 7, 8"/>
    <property type="match status" value="1"/>
</dbReference>
<feature type="disulfide bond" evidence="5">
    <location>
        <begin position="1935"/>
        <end position="1944"/>
    </location>
</feature>
<dbReference type="SUPFAM" id="SSF57196">
    <property type="entry name" value="EGF/Laminin"/>
    <property type="match status" value="1"/>
</dbReference>
<evidence type="ECO:0000256" key="3">
    <source>
        <dbReference type="ARBA" id="ARBA00023054"/>
    </source>
</evidence>
<dbReference type="InterPro" id="IPR001881">
    <property type="entry name" value="EGF-like_Ca-bd_dom"/>
</dbReference>
<evidence type="ECO:0000256" key="5">
    <source>
        <dbReference type="PROSITE-ProRule" id="PRU00076"/>
    </source>
</evidence>
<reference evidence="9" key="3">
    <citation type="submission" date="2025-09" db="UniProtKB">
        <authorList>
            <consortium name="Ensembl"/>
        </authorList>
    </citation>
    <scope>IDENTIFICATION</scope>
</reference>
<feature type="domain" description="EGF-like" evidence="7">
    <location>
        <begin position="1914"/>
        <end position="1945"/>
    </location>
</feature>
<dbReference type="GO" id="GO:0005509">
    <property type="term" value="F:calcium ion binding"/>
    <property type="evidence" value="ECO:0007669"/>
    <property type="project" value="InterPro"/>
</dbReference>
<dbReference type="PROSITE" id="PS51233">
    <property type="entry name" value="VWFD"/>
    <property type="match status" value="1"/>
</dbReference>
<dbReference type="Pfam" id="PF25776">
    <property type="entry name" value="Ig_VWDE"/>
    <property type="match status" value="1"/>
</dbReference>
<dbReference type="GO" id="GO:0005102">
    <property type="term" value="F:signaling receptor binding"/>
    <property type="evidence" value="ECO:0007669"/>
    <property type="project" value="TreeGrafter"/>
</dbReference>
<keyword evidence="3" id="KW-0175">Coiled coil</keyword>
<gene>
    <name evidence="9" type="primary">VWDE</name>
</gene>
<dbReference type="Ensembl" id="ENSPMRT00000025429.1">
    <property type="protein sequence ID" value="ENSPMRP00000023965.1"/>
    <property type="gene ID" value="ENSPMRG00000015513.1"/>
</dbReference>
<feature type="domain" description="EGF-like" evidence="7">
    <location>
        <begin position="1300"/>
        <end position="1339"/>
    </location>
</feature>
<dbReference type="SMART" id="SM00179">
    <property type="entry name" value="EGF_CA"/>
    <property type="match status" value="2"/>
</dbReference>
<keyword evidence="4 5" id="KW-1015">Disulfide bond</keyword>
<evidence type="ECO:0000313" key="9">
    <source>
        <dbReference type="Ensembl" id="ENSPMRP00000023965.1"/>
    </source>
</evidence>
<feature type="domain" description="EGF-like" evidence="7">
    <location>
        <begin position="1817"/>
        <end position="1849"/>
    </location>
</feature>
<dbReference type="PANTHER" id="PTHR14949:SF53">
    <property type="entry name" value="VON WILLEBRAND FACTOR D AND EGF DOMAIN-CONTAINING PROTEIN"/>
    <property type="match status" value="1"/>
</dbReference>
<dbReference type="InterPro" id="IPR018097">
    <property type="entry name" value="EGF_Ca-bd_CS"/>
</dbReference>
<dbReference type="Gene3D" id="2.10.25.10">
    <property type="entry name" value="Laminin"/>
    <property type="match status" value="10"/>
</dbReference>
<feature type="domain" description="EGF-like" evidence="7">
    <location>
        <begin position="1754"/>
        <end position="1785"/>
    </location>
</feature>
<proteinExistence type="predicted"/>
<dbReference type="FunFam" id="2.10.25.10:FF:000865">
    <property type="entry name" value="von Willebrand factor D and EGF domains"/>
    <property type="match status" value="1"/>
</dbReference>
<dbReference type="PROSITE" id="PS00022">
    <property type="entry name" value="EGF_1"/>
    <property type="match status" value="5"/>
</dbReference>
<evidence type="ECO:0000256" key="6">
    <source>
        <dbReference type="SAM" id="MobiDB-lite"/>
    </source>
</evidence>
<feature type="domain" description="EGF-like" evidence="7">
    <location>
        <begin position="1881"/>
        <end position="1913"/>
    </location>
</feature>
<feature type="domain" description="VWFD" evidence="8">
    <location>
        <begin position="535"/>
        <end position="719"/>
    </location>
</feature>
<dbReference type="GeneID" id="114607910"/>
<feature type="disulfide bond" evidence="5">
    <location>
        <begin position="1743"/>
        <end position="1752"/>
    </location>
</feature>
<dbReference type="CDD" id="cd00054">
    <property type="entry name" value="EGF_CA"/>
    <property type="match status" value="1"/>
</dbReference>
<dbReference type="CTD" id="221806"/>